<dbReference type="CDD" id="cd02120">
    <property type="entry name" value="PA_subtilisin_like"/>
    <property type="match status" value="1"/>
</dbReference>
<keyword evidence="5 7" id="KW-0720">Serine protease</keyword>
<organism evidence="11 12">
    <name type="scientific">Saponaria officinalis</name>
    <name type="common">Common soapwort</name>
    <name type="synonym">Lychnis saponaria</name>
    <dbReference type="NCBI Taxonomy" id="3572"/>
    <lineage>
        <taxon>Eukaryota</taxon>
        <taxon>Viridiplantae</taxon>
        <taxon>Streptophyta</taxon>
        <taxon>Embryophyta</taxon>
        <taxon>Tracheophyta</taxon>
        <taxon>Spermatophyta</taxon>
        <taxon>Magnoliopsida</taxon>
        <taxon>eudicotyledons</taxon>
        <taxon>Gunneridae</taxon>
        <taxon>Pentapetalae</taxon>
        <taxon>Caryophyllales</taxon>
        <taxon>Caryophyllaceae</taxon>
        <taxon>Caryophylleae</taxon>
        <taxon>Saponaria</taxon>
    </lineage>
</organism>
<sequence>MGDTAMPDVSAFDIYFNMIKEVFGRAAEYLLHTYENFQGYVAHLTDKEAETISSMAGVVSVFQNRKNHLHTTRSWDFMGFPIDVKRSSVESDVIIGVIDSGIWPESESFTDEGFGPPPAKWKGRCDAPHNFTCNNKIIGARYFRADGNITMNGIASPRDTDGHGTHTASTAAGAVVGDASFLGLGQGTARGGVPSARIAAYKACWDDSCYDSDILAAFDAAISDGVDIISISVGGFENPYFRNPIAIGAFHAMKKGILTSCSAGNSGPDLQSVGNFAPWLLTVAASSTDRKFVTEVKLGNGVAVQGISLNTFDPQHKTFPLIYGGDAKNTSYEYSSRYCDEDSLNKTLVNGKIVVCDYWIDGETPFVAGAAGLLMRDLGPHDAPDSFPLPTSYLNDDDGSRVVSYARSFTSTPYGTILKSVAINDPSSPTVVAFSSRGPNPISPGILKPDLTAPGVSILAAYSPVATVSHAASDPRSVSYNIVSGTSMACPHASGVAAYVKSFHPTWSPAAIKSALMTTAFPMSKESNEEVELAYGSGHINPLKAVNPGLVYDADADDYVKFLCSQGLNATEIRLISGKTNSCSNGNNYADSHWDANYPSMALPTSAGAFDVVFYRTVTNVGSPNSIYHAAVTTPEGQAVAINVQPSVLSFDSVGQKLSFTVRVSGSIGLRALMSSSLVWDDGEHQVRSPILVYNLL</sequence>
<protein>
    <recommendedName>
        <fullName evidence="13">Cucumisin</fullName>
    </recommendedName>
</protein>
<evidence type="ECO:0000256" key="6">
    <source>
        <dbReference type="PIRSR" id="PIRSR615500-1"/>
    </source>
</evidence>
<dbReference type="PRINTS" id="PR00723">
    <property type="entry name" value="SUBTILISIN"/>
</dbReference>
<dbReference type="EMBL" id="JBDFQZ010000006">
    <property type="protein sequence ID" value="KAK9716589.1"/>
    <property type="molecule type" value="Genomic_DNA"/>
</dbReference>
<evidence type="ECO:0000256" key="3">
    <source>
        <dbReference type="ARBA" id="ARBA00022729"/>
    </source>
</evidence>
<evidence type="ECO:0000259" key="8">
    <source>
        <dbReference type="Pfam" id="PF00082"/>
    </source>
</evidence>
<dbReference type="InterPro" id="IPR023828">
    <property type="entry name" value="Peptidase_S8_Ser-AS"/>
</dbReference>
<evidence type="ECO:0008006" key="13">
    <source>
        <dbReference type="Google" id="ProtNLM"/>
    </source>
</evidence>
<feature type="active site" description="Charge relay system" evidence="6 7">
    <location>
        <position position="99"/>
    </location>
</feature>
<dbReference type="Gene3D" id="3.40.50.200">
    <property type="entry name" value="Peptidase S8/S53 domain"/>
    <property type="match status" value="1"/>
</dbReference>
<dbReference type="GO" id="GO:0004252">
    <property type="term" value="F:serine-type endopeptidase activity"/>
    <property type="evidence" value="ECO:0007669"/>
    <property type="project" value="UniProtKB-UniRule"/>
</dbReference>
<dbReference type="InterPro" id="IPR045051">
    <property type="entry name" value="SBT"/>
</dbReference>
<evidence type="ECO:0000313" key="12">
    <source>
        <dbReference type="Proteomes" id="UP001443914"/>
    </source>
</evidence>
<keyword evidence="2 7" id="KW-0645">Protease</keyword>
<evidence type="ECO:0000259" key="9">
    <source>
        <dbReference type="Pfam" id="PF05922"/>
    </source>
</evidence>
<dbReference type="InterPro" id="IPR034197">
    <property type="entry name" value="Peptidases_S8_3"/>
</dbReference>
<evidence type="ECO:0000256" key="7">
    <source>
        <dbReference type="PROSITE-ProRule" id="PRU01240"/>
    </source>
</evidence>
<name>A0AAW1KAC5_SAPOF</name>
<feature type="domain" description="Inhibitor I9" evidence="9">
    <location>
        <begin position="24"/>
        <end position="70"/>
    </location>
</feature>
<dbReference type="Gene3D" id="2.60.40.2310">
    <property type="match status" value="1"/>
</dbReference>
<evidence type="ECO:0000256" key="4">
    <source>
        <dbReference type="ARBA" id="ARBA00022801"/>
    </source>
</evidence>
<evidence type="ECO:0000313" key="11">
    <source>
        <dbReference type="EMBL" id="KAK9716589.1"/>
    </source>
</evidence>
<dbReference type="SUPFAM" id="SSF52743">
    <property type="entry name" value="Subtilisin-like"/>
    <property type="match status" value="1"/>
</dbReference>
<comment type="similarity">
    <text evidence="1 7">Belongs to the peptidase S8 family.</text>
</comment>
<dbReference type="Proteomes" id="UP001443914">
    <property type="component" value="Unassembled WGS sequence"/>
</dbReference>
<dbReference type="Gene3D" id="3.50.30.30">
    <property type="match status" value="1"/>
</dbReference>
<proteinExistence type="inferred from homology"/>
<feature type="domain" description="Subtilisin-like protease fibronectin type-III" evidence="10">
    <location>
        <begin position="595"/>
        <end position="693"/>
    </location>
</feature>
<evidence type="ECO:0000259" key="10">
    <source>
        <dbReference type="Pfam" id="PF17766"/>
    </source>
</evidence>
<dbReference type="AlphaFoldDB" id="A0AAW1KAC5"/>
<evidence type="ECO:0000256" key="2">
    <source>
        <dbReference type="ARBA" id="ARBA00022670"/>
    </source>
</evidence>
<dbReference type="PROSITE" id="PS00138">
    <property type="entry name" value="SUBTILASE_SER"/>
    <property type="match status" value="1"/>
</dbReference>
<dbReference type="Gene3D" id="3.30.70.80">
    <property type="entry name" value="Peptidase S8 propeptide/proteinase inhibitor I9"/>
    <property type="match status" value="1"/>
</dbReference>
<keyword evidence="3" id="KW-0732">Signal</keyword>
<dbReference type="PANTHER" id="PTHR10795">
    <property type="entry name" value="PROPROTEIN CONVERTASE SUBTILISIN/KEXIN"/>
    <property type="match status" value="1"/>
</dbReference>
<feature type="active site" description="Charge relay system" evidence="6 7">
    <location>
        <position position="487"/>
    </location>
</feature>
<dbReference type="InterPro" id="IPR015500">
    <property type="entry name" value="Peptidase_S8_subtilisin-rel"/>
</dbReference>
<dbReference type="Pfam" id="PF00082">
    <property type="entry name" value="Peptidase_S8"/>
    <property type="match status" value="1"/>
</dbReference>
<keyword evidence="12" id="KW-1185">Reference proteome</keyword>
<dbReference type="InterPro" id="IPR010259">
    <property type="entry name" value="S8pro/Inhibitor_I9"/>
</dbReference>
<feature type="active site" description="Charge relay system" evidence="6 7">
    <location>
        <position position="163"/>
    </location>
</feature>
<dbReference type="Pfam" id="PF05922">
    <property type="entry name" value="Inhibitor_I9"/>
    <property type="match status" value="1"/>
</dbReference>
<reference evidence="11" key="1">
    <citation type="submission" date="2024-03" db="EMBL/GenBank/DDBJ databases">
        <title>WGS assembly of Saponaria officinalis var. Norfolk2.</title>
        <authorList>
            <person name="Jenkins J."/>
            <person name="Shu S."/>
            <person name="Grimwood J."/>
            <person name="Barry K."/>
            <person name="Goodstein D."/>
            <person name="Schmutz J."/>
            <person name="Leebens-Mack J."/>
            <person name="Osbourn A."/>
        </authorList>
    </citation>
    <scope>NUCLEOTIDE SEQUENCE [LARGE SCALE GENOMIC DNA]</scope>
    <source>
        <strain evidence="11">JIC</strain>
    </source>
</reference>
<comment type="caution">
    <text evidence="11">The sequence shown here is derived from an EMBL/GenBank/DDBJ whole genome shotgun (WGS) entry which is preliminary data.</text>
</comment>
<dbReference type="InterPro" id="IPR000209">
    <property type="entry name" value="Peptidase_S8/S53_dom"/>
</dbReference>
<dbReference type="PROSITE" id="PS51892">
    <property type="entry name" value="SUBTILASE"/>
    <property type="match status" value="1"/>
</dbReference>
<dbReference type="FunFam" id="3.40.50.200:FF:000006">
    <property type="entry name" value="Subtilisin-like protease SBT1.5"/>
    <property type="match status" value="1"/>
</dbReference>
<dbReference type="Pfam" id="PF17766">
    <property type="entry name" value="fn3_6"/>
    <property type="match status" value="1"/>
</dbReference>
<accession>A0AAW1KAC5</accession>
<feature type="domain" description="Peptidase S8/S53" evidence="8">
    <location>
        <begin position="91"/>
        <end position="538"/>
    </location>
</feature>
<dbReference type="InterPro" id="IPR037045">
    <property type="entry name" value="S8pro/Inhibitor_I9_sf"/>
</dbReference>
<evidence type="ECO:0000256" key="5">
    <source>
        <dbReference type="ARBA" id="ARBA00022825"/>
    </source>
</evidence>
<keyword evidence="4 7" id="KW-0378">Hydrolase</keyword>
<dbReference type="InterPro" id="IPR036852">
    <property type="entry name" value="Peptidase_S8/S53_dom_sf"/>
</dbReference>
<gene>
    <name evidence="11" type="ORF">RND81_06G243900</name>
</gene>
<evidence type="ECO:0000256" key="1">
    <source>
        <dbReference type="ARBA" id="ARBA00011073"/>
    </source>
</evidence>
<dbReference type="InterPro" id="IPR041469">
    <property type="entry name" value="Subtilisin-like_FN3"/>
</dbReference>
<dbReference type="GO" id="GO:0006508">
    <property type="term" value="P:proteolysis"/>
    <property type="evidence" value="ECO:0007669"/>
    <property type="project" value="UniProtKB-KW"/>
</dbReference>
<dbReference type="CDD" id="cd04852">
    <property type="entry name" value="Peptidases_S8_3"/>
    <property type="match status" value="1"/>
</dbReference>